<keyword evidence="4" id="KW-1185">Reference proteome</keyword>
<dbReference type="EMBL" id="CP003040">
    <property type="protein sequence ID" value="AEN97958.1"/>
    <property type="molecule type" value="Genomic_DNA"/>
</dbReference>
<gene>
    <name evidence="3" type="ordered locus">RHOM_14260</name>
</gene>
<protein>
    <recommendedName>
        <fullName evidence="2">Transcriptional regulator TetR C-terminal Firmicutes type domain-containing protein</fullName>
    </recommendedName>
</protein>
<accession>G2T4J1</accession>
<dbReference type="Pfam" id="PF14278">
    <property type="entry name" value="TetR_C_8"/>
    <property type="match status" value="1"/>
</dbReference>
<dbReference type="STRING" id="585394.RHOM_14260"/>
<proteinExistence type="predicted"/>
<organism evidence="3 4">
    <name type="scientific">Roseburia hominis (strain DSM 16839 / JCM 17582 / NCIMB 14029 / A2-183)</name>
    <dbReference type="NCBI Taxonomy" id="585394"/>
    <lineage>
        <taxon>Bacteria</taxon>
        <taxon>Bacillati</taxon>
        <taxon>Bacillota</taxon>
        <taxon>Clostridia</taxon>
        <taxon>Lachnospirales</taxon>
        <taxon>Lachnospiraceae</taxon>
        <taxon>Roseburia</taxon>
    </lineage>
</organism>
<dbReference type="KEGG" id="rho:RHOM_14260"/>
<reference evidence="3 4" key="1">
    <citation type="journal article" date="2015" name="Genome Announc.">
        <title>Complete genome sequence of the human gut symbiont Roseburia hominis.</title>
        <authorList>
            <person name="Travis A.J."/>
            <person name="Kelly D."/>
            <person name="Flint H.J."/>
            <person name="Aminov R.I."/>
        </authorList>
    </citation>
    <scope>NUCLEOTIDE SEQUENCE [LARGE SCALE GENOMIC DNA]</scope>
    <source>
        <strain evidence="4">DSM 16839 / JCM 17582 / NCIMB 14029 / A2-183</strain>
    </source>
</reference>
<evidence type="ECO:0000313" key="4">
    <source>
        <dbReference type="Proteomes" id="UP000008178"/>
    </source>
</evidence>
<sequence length="121" mass="13621">MGILLDLMQTYETYAAVLLSDHGDPHFATRLKEVVWPLLNRYFVPSEGHDDYEMALLADFYLSGLLASVIRWLQNPKMTLEEFLDFMVGTIFPKPDSPQSYSSCGKSAQTPADKSAETPMP</sequence>
<evidence type="ECO:0000313" key="3">
    <source>
        <dbReference type="EMBL" id="AEN97958.1"/>
    </source>
</evidence>
<name>G2T4J1_ROSHA</name>
<dbReference type="Proteomes" id="UP000008178">
    <property type="component" value="Chromosome"/>
</dbReference>
<feature type="region of interest" description="Disordered" evidence="1">
    <location>
        <begin position="96"/>
        <end position="121"/>
    </location>
</feature>
<dbReference type="InterPro" id="IPR039532">
    <property type="entry name" value="TetR_C_Firmicutes"/>
</dbReference>
<dbReference type="eggNOG" id="COG1309">
    <property type="taxonomic scope" value="Bacteria"/>
</dbReference>
<dbReference type="AlphaFoldDB" id="G2T4J1"/>
<evidence type="ECO:0000259" key="2">
    <source>
        <dbReference type="Pfam" id="PF14278"/>
    </source>
</evidence>
<evidence type="ECO:0000256" key="1">
    <source>
        <dbReference type="SAM" id="MobiDB-lite"/>
    </source>
</evidence>
<dbReference type="HOGENOM" id="CLU_2036285_0_0_9"/>
<feature type="domain" description="Transcriptional regulator TetR C-terminal Firmicutes type" evidence="2">
    <location>
        <begin position="4"/>
        <end position="87"/>
    </location>
</feature>
<feature type="compositionally biased region" description="Polar residues" evidence="1">
    <location>
        <begin position="97"/>
        <end position="112"/>
    </location>
</feature>